<reference evidence="1 2" key="1">
    <citation type="submission" date="2018-05" db="EMBL/GenBank/DDBJ databases">
        <title>Genomic analysis of Gracilibacillus dipsosauri DD1 reveals novel features of a salt-tolerant amylase.</title>
        <authorList>
            <person name="Deutch C.E."/>
            <person name="Yang S."/>
        </authorList>
    </citation>
    <scope>NUCLEOTIDE SEQUENCE [LARGE SCALE GENOMIC DNA]</scope>
    <source>
        <strain evidence="1 2">DD1</strain>
    </source>
</reference>
<sequence>MKRFLLGGIILILTVIIWQEVEAISIESSQQQLEEMLNIAEENDFQLDKWEVVVRENLLIENVDNVIQGLGDFEIGKTQIDGVTKYRGDRHSSANIVESLLIVRTSGKEYQVIYKISSSDYSEEVKKTYLRKLDEMTEKLFTENAQYFTCLEAVKNGMIDIVCLIEKIAETLNLTIYDQLKDNKFQTWTGYTPKWEQSISIDDNEINTHIAVTKGSNNQSTLIIGTPILITEY</sequence>
<dbReference type="Proteomes" id="UP000245624">
    <property type="component" value="Unassembled WGS sequence"/>
</dbReference>
<dbReference type="OrthoDB" id="2962597at2"/>
<protein>
    <recommendedName>
        <fullName evidence="3">TATA-box binding protein</fullName>
    </recommendedName>
</protein>
<evidence type="ECO:0000313" key="2">
    <source>
        <dbReference type="Proteomes" id="UP000245624"/>
    </source>
</evidence>
<dbReference type="Gene3D" id="3.30.360.40">
    <property type="entry name" value="YwmB-like"/>
    <property type="match status" value="1"/>
</dbReference>
<proteinExistence type="predicted"/>
<organism evidence="1 2">
    <name type="scientific">Gracilibacillus dipsosauri</name>
    <dbReference type="NCBI Taxonomy" id="178340"/>
    <lineage>
        <taxon>Bacteria</taxon>
        <taxon>Bacillati</taxon>
        <taxon>Bacillota</taxon>
        <taxon>Bacilli</taxon>
        <taxon>Bacillales</taxon>
        <taxon>Bacillaceae</taxon>
        <taxon>Gracilibacillus</taxon>
    </lineage>
</organism>
<dbReference type="Gene3D" id="3.30.2030.10">
    <property type="entry name" value="YwmB-like"/>
    <property type="match status" value="1"/>
</dbReference>
<dbReference type="RefSeq" id="WP_109985412.1">
    <property type="nucleotide sequence ID" value="NZ_QGTD01000019.1"/>
</dbReference>
<comment type="caution">
    <text evidence="1">The sequence shown here is derived from an EMBL/GenBank/DDBJ whole genome shotgun (WGS) entry which is preliminary data.</text>
</comment>
<keyword evidence="2" id="KW-1185">Reference proteome</keyword>
<dbReference type="InterPro" id="IPR014794">
    <property type="entry name" value="DUF1779"/>
</dbReference>
<evidence type="ECO:0008006" key="3">
    <source>
        <dbReference type="Google" id="ProtNLM"/>
    </source>
</evidence>
<dbReference type="AlphaFoldDB" id="A0A317KZA1"/>
<dbReference type="EMBL" id="QGTD01000019">
    <property type="protein sequence ID" value="PWU66979.1"/>
    <property type="molecule type" value="Genomic_DNA"/>
</dbReference>
<dbReference type="Pfam" id="PF08680">
    <property type="entry name" value="DUF1779"/>
    <property type="match status" value="1"/>
</dbReference>
<gene>
    <name evidence="1" type="ORF">DLJ74_17295</name>
</gene>
<name>A0A317KZA1_9BACI</name>
<dbReference type="InterPro" id="IPR036209">
    <property type="entry name" value="YwmB-like_sf"/>
</dbReference>
<accession>A0A317KZA1</accession>
<evidence type="ECO:0000313" key="1">
    <source>
        <dbReference type="EMBL" id="PWU66979.1"/>
    </source>
</evidence>
<dbReference type="SUPFAM" id="SSF143842">
    <property type="entry name" value="YwmB-like"/>
    <property type="match status" value="1"/>
</dbReference>